<feature type="region of interest" description="Disordered" evidence="2">
    <location>
        <begin position="649"/>
        <end position="711"/>
    </location>
</feature>
<dbReference type="PANTHER" id="PTHR21563">
    <property type="entry name" value="ZINC FINGER C3H1 DOMAIN-CONTAINING PROTEIN"/>
    <property type="match status" value="1"/>
</dbReference>
<keyword evidence="1" id="KW-0175">Coiled coil</keyword>
<feature type="compositionally biased region" description="Polar residues" evidence="2">
    <location>
        <begin position="862"/>
        <end position="878"/>
    </location>
</feature>
<feature type="compositionally biased region" description="Polar residues" evidence="2">
    <location>
        <begin position="682"/>
        <end position="693"/>
    </location>
</feature>
<feature type="region of interest" description="Disordered" evidence="2">
    <location>
        <begin position="786"/>
        <end position="832"/>
    </location>
</feature>
<dbReference type="Proteomes" id="UP000799750">
    <property type="component" value="Unassembled WGS sequence"/>
</dbReference>
<dbReference type="GO" id="GO:0005634">
    <property type="term" value="C:nucleus"/>
    <property type="evidence" value="ECO:0007669"/>
    <property type="project" value="TreeGrafter"/>
</dbReference>
<evidence type="ECO:0000313" key="3">
    <source>
        <dbReference type="EMBL" id="KAF2492962.1"/>
    </source>
</evidence>
<feature type="compositionally biased region" description="Pro residues" evidence="2">
    <location>
        <begin position="32"/>
        <end position="44"/>
    </location>
</feature>
<feature type="compositionally biased region" description="Low complexity" evidence="2">
    <location>
        <begin position="490"/>
        <end position="501"/>
    </location>
</feature>
<dbReference type="OrthoDB" id="1922977at2759"/>
<feature type="compositionally biased region" description="Polar residues" evidence="2">
    <location>
        <begin position="889"/>
        <end position="908"/>
    </location>
</feature>
<feature type="region of interest" description="Disordered" evidence="2">
    <location>
        <begin position="331"/>
        <end position="380"/>
    </location>
</feature>
<evidence type="ECO:0000313" key="4">
    <source>
        <dbReference type="Proteomes" id="UP000799750"/>
    </source>
</evidence>
<sequence length="1246" mass="134131">MAYRPPFSPPYPPQMPPPPGEFWNQFYALGHQPPPPPPLFPPLPGNNGYAIAPPHTYPNTFMPVQQAAHAVPGSAAAGFQPLPKPVATNNRIMEISEADKEEGELTEGDRVSQSPANRAALLRAVQKQPAPSVHSTAKGQVLPAQRNDSSSSRPQSSPAIILKHTATKSSNLSTEPLAKTPASADEVREQAEKTIRLFHEYGYGFEELVRMTDLDPEILRKFCNELGLPLPALKHTVPAKVTTVAPLSQLAVKPAVSIPPKVTASQPAAKMATSLPPKPVMVASPVSNQNAPGTSAPSLQDRKEYLARLKAARSSKTATLPIGTQVQAPARPAIDAPTVEGTQKPSVLDKITPKASLPTTTARSTTNGTRSGRTPDESKTELVRKKLAALHKASPSAKVAHHPVAVASSDATPAPPSRSSSLSSAIYASGQEQQQVSASALPFSGRSSASAAAPAEMGSIPSSISQRRPQLTSQSSWLSASEKIPGLDLVGSSHQSHVQPSPSTPFGQSSTHVKEKFVIDLSEDEDDDMDIDDTCEVNAGLPLGKIADQPPTKDVVKKLFPVTKVPSPAATTKVAISGIGKTPLIHTPGSQSSNEALERKEKEIAALHKHIEEIEKRRKATFKSKHPGKSQPATPAAVLSATASTFLPRVSTPTSGMTFTPSPMANASKSINPAASAMKPSNLEQDPSAQSPAPRSKDWKKTRQAEIQSDLPLLEAKLASNKAKVEELRKQMELIEAENAQSLEVQANLVRELESLGIDTEGMPQEEMQAMKDAIVLQREMATAVSKDYPASPAPSSALDSGQVPMTEETANEPETVENGILVVDQGTTPDQRLASITNEDMVLDEPTAHAKAVEAQLPTTLASLDQASTSNPEQDMTVQELAERSAQIEGSTDSGDQAFASHNNTSAQDEHSRAAMARHEISLNTDHVESDVSDDMEISEDDSEDEQKEEHGGVLVAPVAPLAPGLVSSTSSKVLIVPEEAEDGEDFYSPESAAEDPIEGFPSAQTEGRTENEDIIMGGQDISAEDGASHHTQAEDPARTLLEDGDIEMAESLNAGQDYEPQAISQHILARDEQSIPIADDLVPELQPLEQPSTRATKSASVSNHVATPLADYESPLRYFKSYRNHPDYTKNVKGGYRSMTYSHQIDPMKELCRWEWQPDGKCNDNTCVYQHYRDMELSADMVLVQLGTANPGNTETEKQQFKEGLKSIIKDLRLHHTNDPEIIATRFSEYRRKFLNDDTRVLNL</sequence>
<feature type="compositionally biased region" description="Basic and acidic residues" evidence="2">
    <location>
        <begin position="909"/>
        <end position="931"/>
    </location>
</feature>
<feature type="compositionally biased region" description="Polar residues" evidence="2">
    <location>
        <begin position="649"/>
        <end position="673"/>
    </location>
</feature>
<dbReference type="PANTHER" id="PTHR21563:SF3">
    <property type="entry name" value="ZINC FINGER C3H1 DOMAIN-CONTAINING PROTEIN"/>
    <property type="match status" value="1"/>
</dbReference>
<dbReference type="InterPro" id="IPR039278">
    <property type="entry name" value="Red1"/>
</dbReference>
<reference evidence="3" key="1">
    <citation type="journal article" date="2020" name="Stud. Mycol.">
        <title>101 Dothideomycetes genomes: a test case for predicting lifestyles and emergence of pathogens.</title>
        <authorList>
            <person name="Haridas S."/>
            <person name="Albert R."/>
            <person name="Binder M."/>
            <person name="Bloem J."/>
            <person name="Labutti K."/>
            <person name="Salamov A."/>
            <person name="Andreopoulos B."/>
            <person name="Baker S."/>
            <person name="Barry K."/>
            <person name="Bills G."/>
            <person name="Bluhm B."/>
            <person name="Cannon C."/>
            <person name="Castanera R."/>
            <person name="Culley D."/>
            <person name="Daum C."/>
            <person name="Ezra D."/>
            <person name="Gonzalez J."/>
            <person name="Henrissat B."/>
            <person name="Kuo A."/>
            <person name="Liang C."/>
            <person name="Lipzen A."/>
            <person name="Lutzoni F."/>
            <person name="Magnuson J."/>
            <person name="Mondo S."/>
            <person name="Nolan M."/>
            <person name="Ohm R."/>
            <person name="Pangilinan J."/>
            <person name="Park H.-J."/>
            <person name="Ramirez L."/>
            <person name="Alfaro M."/>
            <person name="Sun H."/>
            <person name="Tritt A."/>
            <person name="Yoshinaga Y."/>
            <person name="Zwiers L.-H."/>
            <person name="Turgeon B."/>
            <person name="Goodwin S."/>
            <person name="Spatafora J."/>
            <person name="Crous P."/>
            <person name="Grigoriev I."/>
        </authorList>
    </citation>
    <scope>NUCLEOTIDE SEQUENCE</scope>
    <source>
        <strain evidence="3">CBS 269.34</strain>
    </source>
</reference>
<organism evidence="3 4">
    <name type="scientific">Lophium mytilinum</name>
    <dbReference type="NCBI Taxonomy" id="390894"/>
    <lineage>
        <taxon>Eukaryota</taxon>
        <taxon>Fungi</taxon>
        <taxon>Dikarya</taxon>
        <taxon>Ascomycota</taxon>
        <taxon>Pezizomycotina</taxon>
        <taxon>Dothideomycetes</taxon>
        <taxon>Pleosporomycetidae</taxon>
        <taxon>Mytilinidiales</taxon>
        <taxon>Mytilinidiaceae</taxon>
        <taxon>Lophium</taxon>
    </lineage>
</organism>
<feature type="region of interest" description="Disordered" evidence="2">
    <location>
        <begin position="862"/>
        <end position="963"/>
    </location>
</feature>
<feature type="compositionally biased region" description="Acidic residues" evidence="2">
    <location>
        <begin position="984"/>
        <end position="999"/>
    </location>
</feature>
<proteinExistence type="predicted"/>
<feature type="region of interest" description="Disordered" evidence="2">
    <location>
        <begin position="124"/>
        <end position="185"/>
    </location>
</feature>
<feature type="compositionally biased region" description="Acidic residues" evidence="2">
    <location>
        <begin position="932"/>
        <end position="948"/>
    </location>
</feature>
<feature type="region of interest" description="Disordered" evidence="2">
    <location>
        <begin position="28"/>
        <end position="47"/>
    </location>
</feature>
<dbReference type="EMBL" id="MU004193">
    <property type="protein sequence ID" value="KAF2492962.1"/>
    <property type="molecule type" value="Genomic_DNA"/>
</dbReference>
<dbReference type="GO" id="GO:0000178">
    <property type="term" value="C:exosome (RNase complex)"/>
    <property type="evidence" value="ECO:0007669"/>
    <property type="project" value="TreeGrafter"/>
</dbReference>
<protein>
    <recommendedName>
        <fullName evidence="5">Zinc-finger domain-containing protein</fullName>
    </recommendedName>
</protein>
<feature type="compositionally biased region" description="Low complexity" evidence="2">
    <location>
        <begin position="359"/>
        <end position="372"/>
    </location>
</feature>
<feature type="compositionally biased region" description="Basic and acidic residues" evidence="2">
    <location>
        <begin position="695"/>
        <end position="704"/>
    </location>
</feature>
<keyword evidence="4" id="KW-1185">Reference proteome</keyword>
<name>A0A6A6QL34_9PEZI</name>
<evidence type="ECO:0000256" key="1">
    <source>
        <dbReference type="SAM" id="Coils"/>
    </source>
</evidence>
<evidence type="ECO:0000256" key="2">
    <source>
        <dbReference type="SAM" id="MobiDB-lite"/>
    </source>
</evidence>
<dbReference type="AlphaFoldDB" id="A0A6A6QL34"/>
<evidence type="ECO:0008006" key="5">
    <source>
        <dbReference type="Google" id="ProtNLM"/>
    </source>
</evidence>
<feature type="coiled-coil region" evidence="1">
    <location>
        <begin position="711"/>
        <end position="745"/>
    </location>
</feature>
<feature type="region of interest" description="Disordered" evidence="2">
    <location>
        <begin position="452"/>
        <end position="511"/>
    </location>
</feature>
<feature type="compositionally biased region" description="Low complexity" evidence="2">
    <location>
        <begin position="149"/>
        <end position="158"/>
    </location>
</feature>
<feature type="region of interest" description="Disordered" evidence="2">
    <location>
        <begin position="984"/>
        <end position="1010"/>
    </location>
</feature>
<gene>
    <name evidence="3" type="ORF">BU16DRAFT_529213</name>
</gene>
<accession>A0A6A6QL34</accession>
<feature type="compositionally biased region" description="Polar residues" evidence="2">
    <location>
        <begin position="460"/>
        <end position="479"/>
    </location>
</feature>